<sequence>MESDLFNENKSIILFVFLPNLYDHLVTILLHGSTTHVLEVIDLLMEYYHQKKDVSEAHGKGLYVKGGRERGRQKEKGSSREKKS</sequence>
<feature type="region of interest" description="Disordered" evidence="1">
    <location>
        <begin position="59"/>
        <end position="84"/>
    </location>
</feature>
<gene>
    <name evidence="2" type="ORF">SI8410_04006211</name>
</gene>
<evidence type="ECO:0000313" key="2">
    <source>
        <dbReference type="EMBL" id="CAA7395550.1"/>
    </source>
</evidence>
<accession>A0A7I8KCR3</accession>
<protein>
    <submittedName>
        <fullName evidence="2">Uncharacterized protein</fullName>
    </submittedName>
</protein>
<name>A0A7I8KCR3_SPIIN</name>
<proteinExistence type="predicted"/>
<dbReference type="Proteomes" id="UP000663760">
    <property type="component" value="Chromosome 4"/>
</dbReference>
<evidence type="ECO:0000256" key="1">
    <source>
        <dbReference type="SAM" id="MobiDB-lite"/>
    </source>
</evidence>
<keyword evidence="3" id="KW-1185">Reference proteome</keyword>
<reference evidence="2" key="1">
    <citation type="submission" date="2020-02" db="EMBL/GenBank/DDBJ databases">
        <authorList>
            <person name="Scholz U."/>
            <person name="Mascher M."/>
            <person name="Fiebig A."/>
        </authorList>
    </citation>
    <scope>NUCLEOTIDE SEQUENCE</scope>
</reference>
<organism evidence="2 3">
    <name type="scientific">Spirodela intermedia</name>
    <name type="common">Intermediate duckweed</name>
    <dbReference type="NCBI Taxonomy" id="51605"/>
    <lineage>
        <taxon>Eukaryota</taxon>
        <taxon>Viridiplantae</taxon>
        <taxon>Streptophyta</taxon>
        <taxon>Embryophyta</taxon>
        <taxon>Tracheophyta</taxon>
        <taxon>Spermatophyta</taxon>
        <taxon>Magnoliopsida</taxon>
        <taxon>Liliopsida</taxon>
        <taxon>Araceae</taxon>
        <taxon>Lemnoideae</taxon>
        <taxon>Spirodela</taxon>
    </lineage>
</organism>
<evidence type="ECO:0000313" key="3">
    <source>
        <dbReference type="Proteomes" id="UP000663760"/>
    </source>
</evidence>
<feature type="compositionally biased region" description="Basic and acidic residues" evidence="1">
    <location>
        <begin position="66"/>
        <end position="84"/>
    </location>
</feature>
<dbReference type="AlphaFoldDB" id="A0A7I8KCR3"/>
<dbReference type="EMBL" id="LR746267">
    <property type="protein sequence ID" value="CAA7395550.1"/>
    <property type="molecule type" value="Genomic_DNA"/>
</dbReference>